<dbReference type="Proteomes" id="UP001431209">
    <property type="component" value="Unassembled WGS sequence"/>
</dbReference>
<feature type="compositionally biased region" description="Acidic residues" evidence="1">
    <location>
        <begin position="1"/>
        <end position="11"/>
    </location>
</feature>
<evidence type="ECO:0000313" key="3">
    <source>
        <dbReference type="Proteomes" id="UP001431209"/>
    </source>
</evidence>
<dbReference type="EMBL" id="JAOPGA020001434">
    <property type="protein sequence ID" value="KAL0488363.1"/>
    <property type="molecule type" value="Genomic_DNA"/>
</dbReference>
<name>A0AAW2ZH87_9EUKA</name>
<sequence>METPIDVDAEPTESPIDLNGESAEPPIDLNDDLVESPIDLNDVYPDPSYQPESTFPSEPSDVEPTSNPDHTAKTEDASAKRLESEADNNIDFLLSLNKEWNEIDREEDEKVKDGLEIGIIARLYDVRPDETIRSLGERVLKGRYRKLMHRYHPDCHQDKDDPRYTEITTFFNSTWDAIKDFLRL</sequence>
<evidence type="ECO:0000256" key="1">
    <source>
        <dbReference type="SAM" id="MobiDB-lite"/>
    </source>
</evidence>
<organism evidence="2 3">
    <name type="scientific">Acrasis kona</name>
    <dbReference type="NCBI Taxonomy" id="1008807"/>
    <lineage>
        <taxon>Eukaryota</taxon>
        <taxon>Discoba</taxon>
        <taxon>Heterolobosea</taxon>
        <taxon>Tetramitia</taxon>
        <taxon>Eutetramitia</taxon>
        <taxon>Acrasidae</taxon>
        <taxon>Acrasis</taxon>
    </lineage>
</organism>
<feature type="compositionally biased region" description="Polar residues" evidence="1">
    <location>
        <begin position="50"/>
        <end position="69"/>
    </location>
</feature>
<evidence type="ECO:0000313" key="2">
    <source>
        <dbReference type="EMBL" id="KAL0488363.1"/>
    </source>
</evidence>
<dbReference type="InterPro" id="IPR036869">
    <property type="entry name" value="J_dom_sf"/>
</dbReference>
<feature type="compositionally biased region" description="Basic and acidic residues" evidence="1">
    <location>
        <begin position="70"/>
        <end position="84"/>
    </location>
</feature>
<gene>
    <name evidence="2" type="ORF">AKO1_008791</name>
</gene>
<accession>A0AAW2ZH87</accession>
<comment type="caution">
    <text evidence="2">The sequence shown here is derived from an EMBL/GenBank/DDBJ whole genome shotgun (WGS) entry which is preliminary data.</text>
</comment>
<keyword evidence="3" id="KW-1185">Reference proteome</keyword>
<protein>
    <recommendedName>
        <fullName evidence="4">J domain-containing protein</fullName>
    </recommendedName>
</protein>
<proteinExistence type="predicted"/>
<feature type="region of interest" description="Disordered" evidence="1">
    <location>
        <begin position="1"/>
        <end position="84"/>
    </location>
</feature>
<dbReference type="SUPFAM" id="SSF46565">
    <property type="entry name" value="Chaperone J-domain"/>
    <property type="match status" value="1"/>
</dbReference>
<reference evidence="2 3" key="1">
    <citation type="submission" date="2024-03" db="EMBL/GenBank/DDBJ databases">
        <title>The Acrasis kona genome and developmental transcriptomes reveal deep origins of eukaryotic multicellular pathways.</title>
        <authorList>
            <person name="Sheikh S."/>
            <person name="Fu C.-J."/>
            <person name="Brown M.W."/>
            <person name="Baldauf S.L."/>
        </authorList>
    </citation>
    <scope>NUCLEOTIDE SEQUENCE [LARGE SCALE GENOMIC DNA]</scope>
    <source>
        <strain evidence="2 3">ATCC MYA-3509</strain>
    </source>
</reference>
<dbReference type="AlphaFoldDB" id="A0AAW2ZH87"/>
<evidence type="ECO:0008006" key="4">
    <source>
        <dbReference type="Google" id="ProtNLM"/>
    </source>
</evidence>